<dbReference type="CDD" id="cd04301">
    <property type="entry name" value="NAT_SF"/>
    <property type="match status" value="1"/>
</dbReference>
<protein>
    <recommendedName>
        <fullName evidence="1">N-acetyltransferase domain-containing protein</fullName>
    </recommendedName>
</protein>
<dbReference type="SUPFAM" id="SSF55729">
    <property type="entry name" value="Acyl-CoA N-acyltransferases (Nat)"/>
    <property type="match status" value="1"/>
</dbReference>
<evidence type="ECO:0000313" key="2">
    <source>
        <dbReference type="EMBL" id="AKM82083.1"/>
    </source>
</evidence>
<dbReference type="Gene3D" id="3.40.630.30">
    <property type="match status" value="1"/>
</dbReference>
<reference evidence="2 3" key="1">
    <citation type="journal article" date="2015" name="Nature">
        <title>rRNA introns, odd ribosomes, and small enigmatic genomes across a large radiation of phyla.</title>
        <authorList>
            <person name="Brown C.T."/>
            <person name="Hug L.A."/>
            <person name="Thomas B.C."/>
            <person name="Sharon I."/>
            <person name="Castelle C.J."/>
            <person name="Singh A."/>
            <person name="Wilkins M.J."/>
            <person name="Williams K.H."/>
            <person name="Banfield J.F."/>
        </authorList>
    </citation>
    <scope>NUCLEOTIDE SEQUENCE [LARGE SCALE GENOMIC DNA]</scope>
</reference>
<sequence length="232" mass="26056">MTIISDRKYFLQRGKPYYMRLACSLQDLGLAKQVDDAAFGSHHGITQEELVEIHKHGYVILLYNENDELVGESQILTESISTDILPHEFESPTCYCYGIAIHPDHQGHGLGRRLAKEHELLAITKGMKVMEMTIRIENYASLRVMTGLGHKVLDYLSGFYGQDPTKDNRLLLSKKLSPDFPPIGAIHEGTILVPIDFNSPHDAEAHQKIASLILTGHAGIHVDHNGLYFKKE</sequence>
<dbReference type="KEGG" id="bbgw:UT28_C0001G0272"/>
<dbReference type="Pfam" id="PF00583">
    <property type="entry name" value="Acetyltransf_1"/>
    <property type="match status" value="1"/>
</dbReference>
<dbReference type="Proteomes" id="UP000035648">
    <property type="component" value="Chromosome"/>
</dbReference>
<dbReference type="InterPro" id="IPR000182">
    <property type="entry name" value="GNAT_dom"/>
</dbReference>
<dbReference type="AlphaFoldDB" id="A0A0G4B3T3"/>
<name>A0A0G4B3T3_9BACT</name>
<dbReference type="InterPro" id="IPR016181">
    <property type="entry name" value="Acyl_CoA_acyltransferase"/>
</dbReference>
<dbReference type="PROSITE" id="PS51186">
    <property type="entry name" value="GNAT"/>
    <property type="match status" value="1"/>
</dbReference>
<feature type="domain" description="N-acetyltransferase" evidence="1">
    <location>
        <begin position="19"/>
        <end position="177"/>
    </location>
</feature>
<evidence type="ECO:0000259" key="1">
    <source>
        <dbReference type="PROSITE" id="PS51186"/>
    </source>
</evidence>
<evidence type="ECO:0000313" key="3">
    <source>
        <dbReference type="Proteomes" id="UP000035648"/>
    </source>
</evidence>
<dbReference type="GO" id="GO:0016747">
    <property type="term" value="F:acyltransferase activity, transferring groups other than amino-acyl groups"/>
    <property type="evidence" value="ECO:0007669"/>
    <property type="project" value="InterPro"/>
</dbReference>
<dbReference type="EMBL" id="CP011213">
    <property type="protein sequence ID" value="AKM82083.1"/>
    <property type="molecule type" value="Genomic_DNA"/>
</dbReference>
<dbReference type="STRING" id="1618337.UT28_C0001G0272"/>
<organism evidence="2 3">
    <name type="scientific">Berkelbacteria bacterium GW2011_GWE1_39_12</name>
    <dbReference type="NCBI Taxonomy" id="1618337"/>
    <lineage>
        <taxon>Bacteria</taxon>
        <taxon>Candidatus Berkelbacteria</taxon>
    </lineage>
</organism>
<gene>
    <name evidence="2" type="ORF">UT28_C0001G0272</name>
</gene>
<accession>A0A0G4B3T3</accession>
<proteinExistence type="predicted"/>